<dbReference type="Proteomes" id="UP000237105">
    <property type="component" value="Unassembled WGS sequence"/>
</dbReference>
<evidence type="ECO:0000313" key="2">
    <source>
        <dbReference type="Proteomes" id="UP000237105"/>
    </source>
</evidence>
<reference evidence="2" key="1">
    <citation type="submission" date="2016-06" db="EMBL/GenBank/DDBJ databases">
        <title>Parallel loss of symbiosis genes in relatives of nitrogen-fixing non-legume Parasponia.</title>
        <authorList>
            <person name="Van Velzen R."/>
            <person name="Holmer R."/>
            <person name="Bu F."/>
            <person name="Rutten L."/>
            <person name="Van Zeijl A."/>
            <person name="Liu W."/>
            <person name="Santuari L."/>
            <person name="Cao Q."/>
            <person name="Sharma T."/>
            <person name="Shen D."/>
            <person name="Roswanjaya Y."/>
            <person name="Wardhani T."/>
            <person name="Kalhor M.S."/>
            <person name="Jansen J."/>
            <person name="Van den Hoogen J."/>
            <person name="Gungor B."/>
            <person name="Hartog M."/>
            <person name="Hontelez J."/>
            <person name="Verver J."/>
            <person name="Yang W.-C."/>
            <person name="Schijlen E."/>
            <person name="Repin R."/>
            <person name="Schilthuizen M."/>
            <person name="Schranz E."/>
            <person name="Heidstra R."/>
            <person name="Miyata K."/>
            <person name="Fedorova E."/>
            <person name="Kohlen W."/>
            <person name="Bisseling T."/>
            <person name="Smit S."/>
            <person name="Geurts R."/>
        </authorList>
    </citation>
    <scope>NUCLEOTIDE SEQUENCE [LARGE SCALE GENOMIC DNA]</scope>
    <source>
        <strain evidence="2">cv. WU1-14</strain>
    </source>
</reference>
<gene>
    <name evidence="1" type="ORF">PanWU01x14_331350</name>
</gene>
<evidence type="ECO:0000313" key="1">
    <source>
        <dbReference type="EMBL" id="PON36034.1"/>
    </source>
</evidence>
<comment type="caution">
    <text evidence="1">The sequence shown here is derived from an EMBL/GenBank/DDBJ whole genome shotgun (WGS) entry which is preliminary data.</text>
</comment>
<accession>A0A2P5AHN4</accession>
<dbReference type="EMBL" id="JXTB01000586">
    <property type="protein sequence ID" value="PON36034.1"/>
    <property type="molecule type" value="Genomic_DNA"/>
</dbReference>
<keyword evidence="2" id="KW-1185">Reference proteome</keyword>
<sequence length="137" mass="15433">MYCSLEIHSLLNPLGLISTNTIGKPVFRLLPAPCLRIVHIQISKTLEEDNSVETRFRSFISQCSHTCGQCFYQQEACHTSGSHPLIGERVVNMIGIDIQPRRFIGTEKQKQPIAAIYNNFLRSRIKGISSVTCNTVR</sequence>
<dbReference type="AlphaFoldDB" id="A0A2P5AHN4"/>
<protein>
    <submittedName>
        <fullName evidence="1">Uncharacterized protein</fullName>
    </submittedName>
</protein>
<organism evidence="1 2">
    <name type="scientific">Parasponia andersonii</name>
    <name type="common">Sponia andersonii</name>
    <dbReference type="NCBI Taxonomy" id="3476"/>
    <lineage>
        <taxon>Eukaryota</taxon>
        <taxon>Viridiplantae</taxon>
        <taxon>Streptophyta</taxon>
        <taxon>Embryophyta</taxon>
        <taxon>Tracheophyta</taxon>
        <taxon>Spermatophyta</taxon>
        <taxon>Magnoliopsida</taxon>
        <taxon>eudicotyledons</taxon>
        <taxon>Gunneridae</taxon>
        <taxon>Pentapetalae</taxon>
        <taxon>rosids</taxon>
        <taxon>fabids</taxon>
        <taxon>Rosales</taxon>
        <taxon>Cannabaceae</taxon>
        <taxon>Parasponia</taxon>
    </lineage>
</organism>
<name>A0A2P5AHN4_PARAD</name>
<proteinExistence type="predicted"/>